<reference evidence="2" key="1">
    <citation type="submission" date="2021-01" db="EMBL/GenBank/DDBJ databases">
        <title>Whole genome shotgun sequence of Planotetraspora silvatica NBRC 100141.</title>
        <authorList>
            <person name="Komaki H."/>
            <person name="Tamura T."/>
        </authorList>
    </citation>
    <scope>NUCLEOTIDE SEQUENCE</scope>
    <source>
        <strain evidence="2">NBRC 100141</strain>
    </source>
</reference>
<evidence type="ECO:0000256" key="1">
    <source>
        <dbReference type="SAM" id="MobiDB-lite"/>
    </source>
</evidence>
<dbReference type="EMBL" id="BOOQ01000009">
    <property type="protein sequence ID" value="GII45159.1"/>
    <property type="molecule type" value="Genomic_DNA"/>
</dbReference>
<dbReference type="AlphaFoldDB" id="A0A8J3UGH2"/>
<evidence type="ECO:0000313" key="2">
    <source>
        <dbReference type="EMBL" id="GII45159.1"/>
    </source>
</evidence>
<keyword evidence="3" id="KW-1185">Reference proteome</keyword>
<proteinExistence type="predicted"/>
<dbReference type="Proteomes" id="UP000644610">
    <property type="component" value="Unassembled WGS sequence"/>
</dbReference>
<gene>
    <name evidence="2" type="ORF">Psi02_15830</name>
</gene>
<sequence>MRRNSPIGGSSTIQETDGPWGTGAPGDGSVEELFGELRPVGTAGGSNEAKHGADELVITARRRRDA</sequence>
<feature type="region of interest" description="Disordered" evidence="1">
    <location>
        <begin position="1"/>
        <end position="66"/>
    </location>
</feature>
<name>A0A8J3UGH2_9ACTN</name>
<protein>
    <submittedName>
        <fullName evidence="2">Uncharacterized protein</fullName>
    </submittedName>
</protein>
<comment type="caution">
    <text evidence="2">The sequence shown here is derived from an EMBL/GenBank/DDBJ whole genome shotgun (WGS) entry which is preliminary data.</text>
</comment>
<organism evidence="2 3">
    <name type="scientific">Planotetraspora silvatica</name>
    <dbReference type="NCBI Taxonomy" id="234614"/>
    <lineage>
        <taxon>Bacteria</taxon>
        <taxon>Bacillati</taxon>
        <taxon>Actinomycetota</taxon>
        <taxon>Actinomycetes</taxon>
        <taxon>Streptosporangiales</taxon>
        <taxon>Streptosporangiaceae</taxon>
        <taxon>Planotetraspora</taxon>
    </lineage>
</organism>
<evidence type="ECO:0000313" key="3">
    <source>
        <dbReference type="Proteomes" id="UP000644610"/>
    </source>
</evidence>
<accession>A0A8J3UGH2</accession>